<dbReference type="Proteomes" id="UP000275846">
    <property type="component" value="Unassembled WGS sequence"/>
</dbReference>
<name>A0A183TA25_SCHSO</name>
<keyword evidence="2" id="KW-1185">Reference proteome</keyword>
<dbReference type="EMBL" id="UYSU01037993">
    <property type="protein sequence ID" value="VDL99708.1"/>
    <property type="molecule type" value="Genomic_DNA"/>
</dbReference>
<evidence type="ECO:0000313" key="1">
    <source>
        <dbReference type="EMBL" id="VDL99708.1"/>
    </source>
</evidence>
<gene>
    <name evidence="1" type="ORF">SSLN_LOCUS13323</name>
</gene>
<reference evidence="3" key="1">
    <citation type="submission" date="2016-06" db="UniProtKB">
        <authorList>
            <consortium name="WormBaseParasite"/>
        </authorList>
    </citation>
    <scope>IDENTIFICATION</scope>
</reference>
<sequence length="112" mass="12316">MRAWNKIQEPPFSAEHDDLDSSLLPVRRSSRIAVGQSSPGFRLFLFEAYCKVNLLGFDAKAKSGTIRALLDDEVYDLSRSADISAASTPLVFLDGLLEILGSSETLEVQVKL</sequence>
<evidence type="ECO:0000313" key="2">
    <source>
        <dbReference type="Proteomes" id="UP000275846"/>
    </source>
</evidence>
<reference evidence="1 2" key="2">
    <citation type="submission" date="2018-11" db="EMBL/GenBank/DDBJ databases">
        <authorList>
            <consortium name="Pathogen Informatics"/>
        </authorList>
    </citation>
    <scope>NUCLEOTIDE SEQUENCE [LARGE SCALE GENOMIC DNA]</scope>
    <source>
        <strain evidence="1 2">NST_G2</strain>
    </source>
</reference>
<dbReference type="WBParaSite" id="SSLN_0001382601-mRNA-1">
    <property type="protein sequence ID" value="SSLN_0001382601-mRNA-1"/>
    <property type="gene ID" value="SSLN_0001382601"/>
</dbReference>
<evidence type="ECO:0000313" key="3">
    <source>
        <dbReference type="WBParaSite" id="SSLN_0001382601-mRNA-1"/>
    </source>
</evidence>
<accession>A0A183TA25</accession>
<protein>
    <submittedName>
        <fullName evidence="1 3">Uncharacterized protein</fullName>
    </submittedName>
</protein>
<proteinExistence type="predicted"/>
<dbReference type="AlphaFoldDB" id="A0A183TA25"/>
<organism evidence="3">
    <name type="scientific">Schistocephalus solidus</name>
    <name type="common">Tapeworm</name>
    <dbReference type="NCBI Taxonomy" id="70667"/>
    <lineage>
        <taxon>Eukaryota</taxon>
        <taxon>Metazoa</taxon>
        <taxon>Spiralia</taxon>
        <taxon>Lophotrochozoa</taxon>
        <taxon>Platyhelminthes</taxon>
        <taxon>Cestoda</taxon>
        <taxon>Eucestoda</taxon>
        <taxon>Diphyllobothriidea</taxon>
        <taxon>Diphyllobothriidae</taxon>
        <taxon>Schistocephalus</taxon>
    </lineage>
</organism>